<name>A0A7N2LYV5_QUELO</name>
<organism evidence="2 3">
    <name type="scientific">Quercus lobata</name>
    <name type="common">Valley oak</name>
    <dbReference type="NCBI Taxonomy" id="97700"/>
    <lineage>
        <taxon>Eukaryota</taxon>
        <taxon>Viridiplantae</taxon>
        <taxon>Streptophyta</taxon>
        <taxon>Embryophyta</taxon>
        <taxon>Tracheophyta</taxon>
        <taxon>Spermatophyta</taxon>
        <taxon>Magnoliopsida</taxon>
        <taxon>eudicotyledons</taxon>
        <taxon>Gunneridae</taxon>
        <taxon>Pentapetalae</taxon>
        <taxon>rosids</taxon>
        <taxon>fabids</taxon>
        <taxon>Fagales</taxon>
        <taxon>Fagaceae</taxon>
        <taxon>Quercus</taxon>
    </lineage>
</organism>
<dbReference type="InParanoid" id="A0A7N2LYV5"/>
<keyword evidence="1" id="KW-0812">Transmembrane</keyword>
<dbReference type="EMBL" id="LRBV02000006">
    <property type="status" value="NOT_ANNOTATED_CDS"/>
    <property type="molecule type" value="Genomic_DNA"/>
</dbReference>
<dbReference type="OMA" id="NEGRAEC"/>
<keyword evidence="1" id="KW-1133">Transmembrane helix</keyword>
<keyword evidence="3" id="KW-1185">Reference proteome</keyword>
<protein>
    <submittedName>
        <fullName evidence="2">Uncharacterized protein</fullName>
    </submittedName>
</protein>
<evidence type="ECO:0000313" key="3">
    <source>
        <dbReference type="Proteomes" id="UP000594261"/>
    </source>
</evidence>
<sequence>MLLRVELAAKESGDRPPNTWLYLHVFTSSITGFKASTMRFSRLAFLLTLAFIYYLIFVAQGKADTNELLVGSAGTSVNEGRAECSKDAVECKEGNGGSEENAYENEDYIYTNSLP</sequence>
<evidence type="ECO:0000256" key="1">
    <source>
        <dbReference type="SAM" id="Phobius"/>
    </source>
</evidence>
<accession>A0A7N2LYV5</accession>
<dbReference type="EnsemblPlants" id="QL06p032440:mrna">
    <property type="protein sequence ID" value="QL06p032440:mrna"/>
    <property type="gene ID" value="QL06p032440"/>
</dbReference>
<keyword evidence="1" id="KW-0472">Membrane</keyword>
<dbReference type="Gramene" id="QL06p032440:mrna">
    <property type="protein sequence ID" value="QL06p032440:mrna"/>
    <property type="gene ID" value="QL06p032440"/>
</dbReference>
<reference evidence="2 3" key="1">
    <citation type="journal article" date="2016" name="G3 (Bethesda)">
        <title>First Draft Assembly and Annotation of the Genome of a California Endemic Oak Quercus lobata Nee (Fagaceae).</title>
        <authorList>
            <person name="Sork V.L."/>
            <person name="Fitz-Gibbon S.T."/>
            <person name="Puiu D."/>
            <person name="Crepeau M."/>
            <person name="Gugger P.F."/>
            <person name="Sherman R."/>
            <person name="Stevens K."/>
            <person name="Langley C.H."/>
            <person name="Pellegrini M."/>
            <person name="Salzberg S.L."/>
        </authorList>
    </citation>
    <scope>NUCLEOTIDE SEQUENCE [LARGE SCALE GENOMIC DNA]</scope>
    <source>
        <strain evidence="2 3">cv. SW786</strain>
    </source>
</reference>
<evidence type="ECO:0000313" key="2">
    <source>
        <dbReference type="EnsemblPlants" id="QL06p032440:mrna"/>
    </source>
</evidence>
<proteinExistence type="predicted"/>
<dbReference type="AlphaFoldDB" id="A0A7N2LYV5"/>
<reference evidence="2" key="2">
    <citation type="submission" date="2021-01" db="UniProtKB">
        <authorList>
            <consortium name="EnsemblPlants"/>
        </authorList>
    </citation>
    <scope>IDENTIFICATION</scope>
</reference>
<feature type="transmembrane region" description="Helical" evidence="1">
    <location>
        <begin position="43"/>
        <end position="61"/>
    </location>
</feature>
<dbReference type="Proteomes" id="UP000594261">
    <property type="component" value="Chromosome 6"/>
</dbReference>